<feature type="region of interest" description="Disordered" evidence="1">
    <location>
        <begin position="506"/>
        <end position="553"/>
    </location>
</feature>
<proteinExistence type="predicted"/>
<dbReference type="Proteomes" id="UP001634394">
    <property type="component" value="Unassembled WGS sequence"/>
</dbReference>
<feature type="compositionally biased region" description="Low complexity" evidence="1">
    <location>
        <begin position="106"/>
        <end position="125"/>
    </location>
</feature>
<comment type="caution">
    <text evidence="2">The sequence shown here is derived from an EMBL/GenBank/DDBJ whole genome shotgun (WGS) entry which is preliminary data.</text>
</comment>
<feature type="region of interest" description="Disordered" evidence="1">
    <location>
        <begin position="55"/>
        <end position="134"/>
    </location>
</feature>
<gene>
    <name evidence="2" type="ORF">ACJMK2_029405</name>
</gene>
<evidence type="ECO:0000256" key="1">
    <source>
        <dbReference type="SAM" id="MobiDB-lite"/>
    </source>
</evidence>
<feature type="compositionally biased region" description="Polar residues" evidence="1">
    <location>
        <begin position="79"/>
        <end position="93"/>
    </location>
</feature>
<feature type="compositionally biased region" description="Basic and acidic residues" evidence="1">
    <location>
        <begin position="95"/>
        <end position="105"/>
    </location>
</feature>
<dbReference type="AlphaFoldDB" id="A0ABD3XA29"/>
<organism evidence="2 3">
    <name type="scientific">Sinanodonta woodiana</name>
    <name type="common">Chinese pond mussel</name>
    <name type="synonym">Anodonta woodiana</name>
    <dbReference type="NCBI Taxonomy" id="1069815"/>
    <lineage>
        <taxon>Eukaryota</taxon>
        <taxon>Metazoa</taxon>
        <taxon>Spiralia</taxon>
        <taxon>Lophotrochozoa</taxon>
        <taxon>Mollusca</taxon>
        <taxon>Bivalvia</taxon>
        <taxon>Autobranchia</taxon>
        <taxon>Heteroconchia</taxon>
        <taxon>Palaeoheterodonta</taxon>
        <taxon>Unionida</taxon>
        <taxon>Unionoidea</taxon>
        <taxon>Unionidae</taxon>
        <taxon>Unioninae</taxon>
        <taxon>Sinanodonta</taxon>
    </lineage>
</organism>
<feature type="compositionally biased region" description="Basic and acidic residues" evidence="1">
    <location>
        <begin position="67"/>
        <end position="78"/>
    </location>
</feature>
<keyword evidence="3" id="KW-1185">Reference proteome</keyword>
<sequence>MFYYKKRARSTRLNPMPIRNTTDGFRAVAEHPVGEVPIGVRWNFIQIPIQVTDNDVHGTSVRPKVPSKRESRENEEPTKSSQGSTGYPTTLMLNTREDDLTKSHETSTPSPASSSLETTSISTTEVAHDKGEPQNCVLSESHVTESAEKVKAKFTPALPETATVEIVVRCDGIVERTELKKEIQPIADMLARGDYSFLSEEYKHLLRKGVAASHSKSGTISNNPAFDSGNKDKKKIYFLVEAKDEIYKLLSRVVLSKQKFKKLLSWMESLHLVSGKNGKYFLSERNLIGVTCVTNGGDQDDVKPSSVPETESWRVAPPVLPQQTVTAGIQKKDAQLFLEPQMFQNANKLAASMQTSTETKPLFVLMPNKPVSSSQATSILRPSLTASIGGVSGACTVPSIVTTTSNVNLSDLVLSSVSLDKSTSNSSFLLKRKKRKSKYDIDHLVGNVENAPSPVPIKLFRVYDTNSDNNSTEHIVLQTNSEPNVKQEHTGNENIVRLLRMRTRKSKLNDQDSGIHKQDSEELEDSERLIQESQYGDEYDNFVVKTEPPDDYE</sequence>
<dbReference type="EMBL" id="JBJQND010000003">
    <property type="protein sequence ID" value="KAL3883112.1"/>
    <property type="molecule type" value="Genomic_DNA"/>
</dbReference>
<name>A0ABD3XA29_SINWO</name>
<evidence type="ECO:0000313" key="2">
    <source>
        <dbReference type="EMBL" id="KAL3883112.1"/>
    </source>
</evidence>
<reference evidence="2 3" key="1">
    <citation type="submission" date="2024-11" db="EMBL/GenBank/DDBJ databases">
        <title>Chromosome-level genome assembly of the freshwater bivalve Anodonta woodiana.</title>
        <authorList>
            <person name="Chen X."/>
        </authorList>
    </citation>
    <scope>NUCLEOTIDE SEQUENCE [LARGE SCALE GENOMIC DNA]</scope>
    <source>
        <strain evidence="2">MN2024</strain>
        <tissue evidence="2">Gills</tissue>
    </source>
</reference>
<accession>A0ABD3XA29</accession>
<protein>
    <submittedName>
        <fullName evidence="2">Uncharacterized protein</fullName>
    </submittedName>
</protein>
<feature type="compositionally biased region" description="Basic and acidic residues" evidence="1">
    <location>
        <begin position="507"/>
        <end position="530"/>
    </location>
</feature>
<evidence type="ECO:0000313" key="3">
    <source>
        <dbReference type="Proteomes" id="UP001634394"/>
    </source>
</evidence>